<evidence type="ECO:0000313" key="4">
    <source>
        <dbReference type="Proteomes" id="UP001194539"/>
    </source>
</evidence>
<comment type="similarity">
    <text evidence="1">To bacterial alkanal monooxygenase alpha and beta chains.</text>
</comment>
<dbReference type="PANTHER" id="PTHR30137:SF6">
    <property type="entry name" value="LUCIFERASE-LIKE MONOOXYGENASE"/>
    <property type="match status" value="1"/>
</dbReference>
<protein>
    <submittedName>
        <fullName evidence="3">LLM class flavin-dependent oxidoreductase</fullName>
    </submittedName>
</protein>
<evidence type="ECO:0000313" key="3">
    <source>
        <dbReference type="EMBL" id="MBH5384913.1"/>
    </source>
</evidence>
<dbReference type="InterPro" id="IPR036661">
    <property type="entry name" value="Luciferase-like_sf"/>
</dbReference>
<dbReference type="EMBL" id="JACEGD010000001">
    <property type="protein sequence ID" value="MBH5384913.1"/>
    <property type="molecule type" value="Genomic_DNA"/>
</dbReference>
<dbReference type="Gene3D" id="3.20.20.30">
    <property type="entry name" value="Luciferase-like domain"/>
    <property type="match status" value="1"/>
</dbReference>
<dbReference type="Pfam" id="PF00296">
    <property type="entry name" value="Bac_luciferase"/>
    <property type="match status" value="1"/>
</dbReference>
<accession>A0ABS0NV77</accession>
<evidence type="ECO:0000256" key="1">
    <source>
        <dbReference type="ARBA" id="ARBA00007789"/>
    </source>
</evidence>
<dbReference type="PANTHER" id="PTHR30137">
    <property type="entry name" value="LUCIFERASE-LIKE MONOOXYGENASE"/>
    <property type="match status" value="1"/>
</dbReference>
<dbReference type="InterPro" id="IPR011251">
    <property type="entry name" value="Luciferase-like_dom"/>
</dbReference>
<gene>
    <name evidence="3" type="ORF">H1B27_01250</name>
</gene>
<dbReference type="SUPFAM" id="SSF51679">
    <property type="entry name" value="Bacterial luciferase-like"/>
    <property type="match status" value="1"/>
</dbReference>
<sequence>MLDFSPKYNGDGTRQALARTVERAQHAEALGYRRFWFTEHHNVPRLTNAAPPIVLAHVASRTRSIRVGSGGAMLPNHSPLLIAEQFGTLAALHPGRIDLGIGRATGGPGSDADTLRMLRKAPDARMRFDADLDELLALLREPQSGDSPHAPGRGLDVPVWLLGSSTASATMAGKLGLPFSYGTHIAPDDLIPAMQAYRTHFRPGATMRSPHAMVSAFIIAADTDAEAEEMMAGVRPILVQWFRKKLPASATDAIAAPVAAMPDRLSYAIVGGPETVRSGIQAMIRRTQADELMIITFIQDTAAAHRSYQIVASVCQDIDRGAADEPIQPG</sequence>
<proteinExistence type="predicted"/>
<dbReference type="InterPro" id="IPR050766">
    <property type="entry name" value="Bact_Lucif_Oxidored"/>
</dbReference>
<dbReference type="NCBIfam" id="TIGR03558">
    <property type="entry name" value="oxido_grp_1"/>
    <property type="match status" value="1"/>
</dbReference>
<name>A0ABS0NV77_9BRAD</name>
<feature type="domain" description="Luciferase-like" evidence="2">
    <location>
        <begin position="12"/>
        <end position="286"/>
    </location>
</feature>
<evidence type="ECO:0000259" key="2">
    <source>
        <dbReference type="Pfam" id="PF00296"/>
    </source>
</evidence>
<dbReference type="CDD" id="cd00347">
    <property type="entry name" value="Flavin_utilizing_monoxygenases"/>
    <property type="match status" value="1"/>
</dbReference>
<keyword evidence="4" id="KW-1185">Reference proteome</keyword>
<dbReference type="Proteomes" id="UP001194539">
    <property type="component" value="Unassembled WGS sequence"/>
</dbReference>
<organism evidence="3 4">
    <name type="scientific">Bradyrhizobium diversitatis</name>
    <dbReference type="NCBI Taxonomy" id="2755406"/>
    <lineage>
        <taxon>Bacteria</taxon>
        <taxon>Pseudomonadati</taxon>
        <taxon>Pseudomonadota</taxon>
        <taxon>Alphaproteobacteria</taxon>
        <taxon>Hyphomicrobiales</taxon>
        <taxon>Nitrobacteraceae</taxon>
        <taxon>Bradyrhizobium</taxon>
    </lineage>
</organism>
<dbReference type="InterPro" id="IPR019949">
    <property type="entry name" value="CmoO-like"/>
</dbReference>
<comment type="caution">
    <text evidence="3">The sequence shown here is derived from an EMBL/GenBank/DDBJ whole genome shotgun (WGS) entry which is preliminary data.</text>
</comment>
<reference evidence="3 4" key="1">
    <citation type="submission" date="2020-07" db="EMBL/GenBank/DDBJ databases">
        <title>Bradyrhizobium diversity isolated from nodules of indigenous legumes of Western Australia.</title>
        <authorList>
            <person name="Klepa M.S."/>
        </authorList>
    </citation>
    <scope>NUCLEOTIDE SEQUENCE [LARGE SCALE GENOMIC DNA]</scope>
    <source>
        <strain evidence="3 4">CNPSo 4019</strain>
    </source>
</reference>